<comment type="caution">
    <text evidence="1">The sequence shown here is derived from an EMBL/GenBank/DDBJ whole genome shotgun (WGS) entry which is preliminary data.</text>
</comment>
<proteinExistence type="predicted"/>
<reference evidence="1 2" key="1">
    <citation type="journal article" date="2020" name="Front. Microbiol.">
        <title>Genetic Organization of the aprX-lipA2 Operon Affects the Proteolytic Potential of Pseudomonas Species in Milk.</title>
        <authorList>
            <person name="Maier C."/>
            <person name="Huptas C."/>
            <person name="von Neubeck M."/>
            <person name="Scherer S."/>
            <person name="Wenning M."/>
            <person name="Lucking G."/>
        </authorList>
    </citation>
    <scope>NUCLEOTIDE SEQUENCE [LARGE SCALE GENOMIC DNA]</scope>
    <source>
        <strain evidence="1 2">WS 4671</strain>
    </source>
</reference>
<dbReference type="InterPro" id="IPR014056">
    <property type="entry name" value="TypeIITA-like_toxin_pred"/>
</dbReference>
<protein>
    <submittedName>
        <fullName evidence="1">Type II toxin-antitoxin system RelE/ParE family toxin</fullName>
    </submittedName>
</protein>
<dbReference type="AlphaFoldDB" id="A0A7Y1F661"/>
<dbReference type="NCBIfam" id="TIGR02683">
    <property type="entry name" value="upstrm_HI1419"/>
    <property type="match status" value="1"/>
</dbReference>
<name>A0A7Y1F661_PSEVE</name>
<gene>
    <name evidence="1" type="ORF">HBO43_30665</name>
</gene>
<dbReference type="PANTHER" id="PTHR41791">
    <property type="entry name" value="SSL7039 PROTEIN"/>
    <property type="match status" value="1"/>
</dbReference>
<accession>A0A7Y1F661</accession>
<dbReference type="Proteomes" id="UP000552560">
    <property type="component" value="Unassembled WGS sequence"/>
</dbReference>
<dbReference type="EMBL" id="JAAQWE010000051">
    <property type="protein sequence ID" value="NMY00943.1"/>
    <property type="molecule type" value="Genomic_DNA"/>
</dbReference>
<evidence type="ECO:0000313" key="1">
    <source>
        <dbReference type="EMBL" id="NMY00943.1"/>
    </source>
</evidence>
<evidence type="ECO:0000313" key="2">
    <source>
        <dbReference type="Proteomes" id="UP000552560"/>
    </source>
</evidence>
<dbReference type="PANTHER" id="PTHR41791:SF1">
    <property type="entry name" value="SSL7039 PROTEIN"/>
    <property type="match status" value="1"/>
</dbReference>
<sequence length="102" mass="11752">MIEFEESVEFVKWLEAMRDPLAKVRIVTRLRMAQAGNFGDCEAVGEGVCEMRIHQGPGYRVYFTLRDKVVYLLLMGRDKSTQSETSSVQYTWQKILAARSDL</sequence>
<dbReference type="PIRSF" id="PIRSF028744">
    <property type="entry name" value="Addict_mod_HI1419"/>
    <property type="match status" value="1"/>
</dbReference>
<organism evidence="1 2">
    <name type="scientific">Pseudomonas veronii</name>
    <dbReference type="NCBI Taxonomy" id="76761"/>
    <lineage>
        <taxon>Bacteria</taxon>
        <taxon>Pseudomonadati</taxon>
        <taxon>Pseudomonadota</taxon>
        <taxon>Gammaproteobacteria</taxon>
        <taxon>Pseudomonadales</taxon>
        <taxon>Pseudomonadaceae</taxon>
        <taxon>Pseudomonas</taxon>
    </lineage>
</organism>
<dbReference type="OrthoDB" id="9800258at2"/>